<proteinExistence type="predicted"/>
<keyword evidence="3" id="KW-1185">Reference proteome</keyword>
<comment type="caution">
    <text evidence="2">The sequence shown here is derived from an EMBL/GenBank/DDBJ whole genome shotgun (WGS) entry which is preliminary data.</text>
</comment>
<feature type="compositionally biased region" description="Polar residues" evidence="1">
    <location>
        <begin position="40"/>
        <end position="51"/>
    </location>
</feature>
<dbReference type="EMBL" id="CAMAPF010000933">
    <property type="protein sequence ID" value="CAH9124258.1"/>
    <property type="molecule type" value="Genomic_DNA"/>
</dbReference>
<evidence type="ECO:0000256" key="1">
    <source>
        <dbReference type="SAM" id="MobiDB-lite"/>
    </source>
</evidence>
<name>A0AAV0EN96_9ASTE</name>
<accession>A0AAV0EN96</accession>
<protein>
    <submittedName>
        <fullName evidence="2">Uncharacterized protein</fullName>
    </submittedName>
</protein>
<organism evidence="2 3">
    <name type="scientific">Cuscuta epithymum</name>
    <dbReference type="NCBI Taxonomy" id="186058"/>
    <lineage>
        <taxon>Eukaryota</taxon>
        <taxon>Viridiplantae</taxon>
        <taxon>Streptophyta</taxon>
        <taxon>Embryophyta</taxon>
        <taxon>Tracheophyta</taxon>
        <taxon>Spermatophyta</taxon>
        <taxon>Magnoliopsida</taxon>
        <taxon>eudicotyledons</taxon>
        <taxon>Gunneridae</taxon>
        <taxon>Pentapetalae</taxon>
        <taxon>asterids</taxon>
        <taxon>lamiids</taxon>
        <taxon>Solanales</taxon>
        <taxon>Convolvulaceae</taxon>
        <taxon>Cuscuteae</taxon>
        <taxon>Cuscuta</taxon>
        <taxon>Cuscuta subgen. Cuscuta</taxon>
    </lineage>
</organism>
<evidence type="ECO:0000313" key="2">
    <source>
        <dbReference type="EMBL" id="CAH9124258.1"/>
    </source>
</evidence>
<reference evidence="2" key="1">
    <citation type="submission" date="2022-07" db="EMBL/GenBank/DDBJ databases">
        <authorList>
            <person name="Macas J."/>
            <person name="Novak P."/>
            <person name="Neumann P."/>
        </authorList>
    </citation>
    <scope>NUCLEOTIDE SEQUENCE</scope>
</reference>
<feature type="compositionally biased region" description="Basic and acidic residues" evidence="1">
    <location>
        <begin position="52"/>
        <end position="62"/>
    </location>
</feature>
<feature type="region of interest" description="Disordered" evidence="1">
    <location>
        <begin position="40"/>
        <end position="62"/>
    </location>
</feature>
<sequence>MSVISSKIRRGIEGSSWTTFPLLRSSYAAADLPGLHLHTSSTPGLQSSVSDPDSRLAGDRSVGKDGSQILFLHRRSPVLISLPFSVNLGRTDSGVARRRCRLGLRRLGLLLFLSDLPLNFQRIARGDSSLLVAA</sequence>
<dbReference type="AlphaFoldDB" id="A0AAV0EN96"/>
<dbReference type="Proteomes" id="UP001152523">
    <property type="component" value="Unassembled WGS sequence"/>
</dbReference>
<gene>
    <name evidence="2" type="ORF">CEPIT_LOCUS25849</name>
</gene>
<evidence type="ECO:0000313" key="3">
    <source>
        <dbReference type="Proteomes" id="UP001152523"/>
    </source>
</evidence>